<comment type="caution">
    <text evidence="2">The sequence shown here is derived from an EMBL/GenBank/DDBJ whole genome shotgun (WGS) entry which is preliminary data.</text>
</comment>
<dbReference type="GO" id="GO:0001727">
    <property type="term" value="F:lipid kinase activity"/>
    <property type="evidence" value="ECO:0007669"/>
    <property type="project" value="TreeGrafter"/>
</dbReference>
<dbReference type="InterPro" id="IPR050187">
    <property type="entry name" value="Lipid_Phosphate_FormReg"/>
</dbReference>
<proteinExistence type="predicted"/>
<dbReference type="GO" id="GO:0005737">
    <property type="term" value="C:cytoplasm"/>
    <property type="evidence" value="ECO:0007669"/>
    <property type="project" value="TreeGrafter"/>
</dbReference>
<name>A0AAV5UY44_9BILA</name>
<organism evidence="2 3">
    <name type="scientific">Pristionchus fissidentatus</name>
    <dbReference type="NCBI Taxonomy" id="1538716"/>
    <lineage>
        <taxon>Eukaryota</taxon>
        <taxon>Metazoa</taxon>
        <taxon>Ecdysozoa</taxon>
        <taxon>Nematoda</taxon>
        <taxon>Chromadorea</taxon>
        <taxon>Rhabditida</taxon>
        <taxon>Rhabditina</taxon>
        <taxon>Diplogasteromorpha</taxon>
        <taxon>Diplogasteroidea</taxon>
        <taxon>Neodiplogasteridae</taxon>
        <taxon>Pristionchus</taxon>
    </lineage>
</organism>
<evidence type="ECO:0000313" key="2">
    <source>
        <dbReference type="EMBL" id="GMT11673.1"/>
    </source>
</evidence>
<dbReference type="Gene3D" id="3.40.50.10330">
    <property type="entry name" value="Probable inorganic polyphosphate/atp-NAD kinase, domain 1"/>
    <property type="match status" value="1"/>
</dbReference>
<dbReference type="InterPro" id="IPR017438">
    <property type="entry name" value="ATP-NAD_kinase_N"/>
</dbReference>
<dbReference type="GO" id="GO:0046512">
    <property type="term" value="P:sphingosine biosynthetic process"/>
    <property type="evidence" value="ECO:0007669"/>
    <property type="project" value="TreeGrafter"/>
</dbReference>
<feature type="non-terminal residue" evidence="2">
    <location>
        <position position="1"/>
    </location>
</feature>
<feature type="domain" description="DAGKc" evidence="1">
    <location>
        <begin position="92"/>
        <end position="239"/>
    </location>
</feature>
<keyword evidence="3" id="KW-1185">Reference proteome</keyword>
<dbReference type="GO" id="GO:0016020">
    <property type="term" value="C:membrane"/>
    <property type="evidence" value="ECO:0007669"/>
    <property type="project" value="TreeGrafter"/>
</dbReference>
<dbReference type="InterPro" id="IPR001206">
    <property type="entry name" value="Diacylglycerol_kinase_cat_dom"/>
</dbReference>
<evidence type="ECO:0000313" key="3">
    <source>
        <dbReference type="Proteomes" id="UP001432322"/>
    </source>
</evidence>
<sequence length="495" mass="54387">VAKKQNDDAISKHTQSIAIQGDCVQIADIMRAGLEKDGPGSSTVRVVFYPLVNERRARKEVSVSLPTEEAKELLAEINGAIAVKQPPHRPKHGTKRVLIIVNPFSGQKNAKELWRNEAERVLSDGQWMCEVIETTHPGHAVDIAKTIDIDKYSGVLVNSGDGLVAEVFSGLLLRRDRARALKLPVGHLPGGTSNALAAAICFACNEPFSPRAGFMREAAVMAARPTYRPLRLFQAEVEGAGRMPMFMSTTWGLIADVDIESERFRWAGMIRLHIEAVLRIMQLPSTSKYRARISYIPVGDKELIRKTMLKYNAARQEFGKKHFNFEPVQPYAGDPQSSGHYSCMSEALSSSSAPCSAAPRLPPIDQPITSSAFTVVEGDYVFANLTSLSHLGSDLPYMPSTKLDEDDIFYLTLIDWSLIKHRLEVGMLMITIDGSQHLGYPCFQVIPVRACRIEPLNGCGGNVAVDGEPKGKGKAFQVEALPMSATVIARDEVCR</sequence>
<dbReference type="Proteomes" id="UP001432322">
    <property type="component" value="Unassembled WGS sequence"/>
</dbReference>
<dbReference type="Gene3D" id="2.60.200.40">
    <property type="match status" value="1"/>
</dbReference>
<dbReference type="PANTHER" id="PTHR12358:SF112">
    <property type="entry name" value="LD11247P-RELATED"/>
    <property type="match status" value="1"/>
</dbReference>
<dbReference type="AlphaFoldDB" id="A0AAV5UY44"/>
<dbReference type="PANTHER" id="PTHR12358">
    <property type="entry name" value="SPHINGOSINE KINASE"/>
    <property type="match status" value="1"/>
</dbReference>
<reference evidence="2" key="1">
    <citation type="submission" date="2023-10" db="EMBL/GenBank/DDBJ databases">
        <title>Genome assembly of Pristionchus species.</title>
        <authorList>
            <person name="Yoshida K."/>
            <person name="Sommer R.J."/>
        </authorList>
    </citation>
    <scope>NUCLEOTIDE SEQUENCE</scope>
    <source>
        <strain evidence="2">RS5133</strain>
    </source>
</reference>
<evidence type="ECO:0000259" key="1">
    <source>
        <dbReference type="PROSITE" id="PS50146"/>
    </source>
</evidence>
<accession>A0AAV5UY44</accession>
<dbReference type="SUPFAM" id="SSF111331">
    <property type="entry name" value="NAD kinase/diacylglycerol kinase-like"/>
    <property type="match status" value="1"/>
</dbReference>
<dbReference type="SMART" id="SM00046">
    <property type="entry name" value="DAGKc"/>
    <property type="match status" value="1"/>
</dbReference>
<dbReference type="EMBL" id="BTSY01000001">
    <property type="protein sequence ID" value="GMT11673.1"/>
    <property type="molecule type" value="Genomic_DNA"/>
</dbReference>
<dbReference type="Pfam" id="PF00781">
    <property type="entry name" value="DAGK_cat"/>
    <property type="match status" value="1"/>
</dbReference>
<protein>
    <recommendedName>
        <fullName evidence="1">DAGKc domain-containing protein</fullName>
    </recommendedName>
</protein>
<gene>
    <name evidence="2" type="ORF">PFISCL1PPCAC_2970</name>
</gene>
<dbReference type="PROSITE" id="PS50146">
    <property type="entry name" value="DAGK"/>
    <property type="match status" value="1"/>
</dbReference>
<dbReference type="InterPro" id="IPR016064">
    <property type="entry name" value="NAD/diacylglycerol_kinase_sf"/>
</dbReference>